<dbReference type="Gene3D" id="3.90.70.10">
    <property type="entry name" value="Cysteine proteinases"/>
    <property type="match status" value="1"/>
</dbReference>
<dbReference type="InterPro" id="IPR038765">
    <property type="entry name" value="Papain-like_cys_pep_sf"/>
</dbReference>
<dbReference type="InterPro" id="IPR000668">
    <property type="entry name" value="Peptidase_C1A_C"/>
</dbReference>
<evidence type="ECO:0000259" key="2">
    <source>
        <dbReference type="SMART" id="SM00645"/>
    </source>
</evidence>
<dbReference type="InterPro" id="IPR013128">
    <property type="entry name" value="Peptidase_C1A"/>
</dbReference>
<name>A0A7V0Z715_UNCW3</name>
<dbReference type="GO" id="GO:0008234">
    <property type="term" value="F:cysteine-type peptidase activity"/>
    <property type="evidence" value="ECO:0007669"/>
    <property type="project" value="InterPro"/>
</dbReference>
<dbReference type="InterPro" id="IPR039417">
    <property type="entry name" value="Peptidase_C1A_papain-like"/>
</dbReference>
<sequence>MLDKKMVFLISGLYVFSGVGNAGINLMKFGANIVINFDGQLLNEPIGCIYVDSVYLARLAPGEIQSGRVIMDTTRFSKRLAGKQRFRVGIFIEGFSGNEIIRKIQAGNFSYGGEGYNYTGETFIETALQDFVFRRFGELRKIRAKIKADGALWKADLTSVFMLPDEDRAKLCGFRAPQTKGEGTPLPPKGGSRQLPPYFDWTNKDGINWMTAVKDQGVGARTCWAFGTVGQVEALINIATNTPNPNFDLAEQTLVSDCCRYCGNCNGGMHFWALMYIRNHGIPVETIDPYTAMNGPCCKRPSKLWKITSYHCVTWQSADENAIKTALENHPLSTSVYADTLWYSYTGGVYSYTDSLRIPDHCVVFVGWNDNDEGGTKTWKIKNSWGDDWGENGYMRLIRGQNNRCGWYTFSAEY</sequence>
<dbReference type="Pfam" id="PF00112">
    <property type="entry name" value="Peptidase_C1"/>
    <property type="match status" value="1"/>
</dbReference>
<organism evidence="3">
    <name type="scientific">candidate division WOR-3 bacterium</name>
    <dbReference type="NCBI Taxonomy" id="2052148"/>
    <lineage>
        <taxon>Bacteria</taxon>
        <taxon>Bacteria division WOR-3</taxon>
    </lineage>
</organism>
<reference evidence="3" key="1">
    <citation type="journal article" date="2020" name="mSystems">
        <title>Genome- and Community-Level Interaction Insights into Carbon Utilization and Element Cycling Functions of Hydrothermarchaeota in Hydrothermal Sediment.</title>
        <authorList>
            <person name="Zhou Z."/>
            <person name="Liu Y."/>
            <person name="Xu W."/>
            <person name="Pan J."/>
            <person name="Luo Z.H."/>
            <person name="Li M."/>
        </authorList>
    </citation>
    <scope>NUCLEOTIDE SEQUENCE [LARGE SCALE GENOMIC DNA]</scope>
    <source>
        <strain evidence="3">SpSt-258</strain>
    </source>
</reference>
<feature type="domain" description="Peptidase C1A papain C-terminal" evidence="2">
    <location>
        <begin position="195"/>
        <end position="413"/>
    </location>
</feature>
<dbReference type="GO" id="GO:0006508">
    <property type="term" value="P:proteolysis"/>
    <property type="evidence" value="ECO:0007669"/>
    <property type="project" value="InterPro"/>
</dbReference>
<dbReference type="PANTHER" id="PTHR12411">
    <property type="entry name" value="CYSTEINE PROTEASE FAMILY C1-RELATED"/>
    <property type="match status" value="1"/>
</dbReference>
<evidence type="ECO:0000313" key="3">
    <source>
        <dbReference type="EMBL" id="HDY59734.1"/>
    </source>
</evidence>
<evidence type="ECO:0000256" key="1">
    <source>
        <dbReference type="ARBA" id="ARBA00008455"/>
    </source>
</evidence>
<accession>A0A7V0Z715</accession>
<dbReference type="CDD" id="cd02248">
    <property type="entry name" value="Peptidase_C1A"/>
    <property type="match status" value="1"/>
</dbReference>
<comment type="caution">
    <text evidence="3">The sequence shown here is derived from an EMBL/GenBank/DDBJ whole genome shotgun (WGS) entry which is preliminary data.</text>
</comment>
<protein>
    <recommendedName>
        <fullName evidence="2">Peptidase C1A papain C-terminal domain-containing protein</fullName>
    </recommendedName>
</protein>
<gene>
    <name evidence="3" type="ORF">ENP86_09325</name>
</gene>
<proteinExistence type="inferred from homology"/>
<dbReference type="SMART" id="SM00645">
    <property type="entry name" value="Pept_C1"/>
    <property type="match status" value="1"/>
</dbReference>
<dbReference type="SUPFAM" id="SSF54001">
    <property type="entry name" value="Cysteine proteinases"/>
    <property type="match status" value="1"/>
</dbReference>
<dbReference type="AlphaFoldDB" id="A0A7V0Z715"/>
<dbReference type="EMBL" id="DSKY01000021">
    <property type="protein sequence ID" value="HDY59734.1"/>
    <property type="molecule type" value="Genomic_DNA"/>
</dbReference>
<comment type="similarity">
    <text evidence="1">Belongs to the peptidase C1 family.</text>
</comment>